<keyword evidence="2" id="KW-0238">DNA-binding</keyword>
<name>F0NYU5_WEEVC</name>
<reference evidence="5 6" key="1">
    <citation type="journal article" date="2011" name="Stand. Genomic Sci.">
        <title>Complete genome sequence of Weeksella virosa type strain (9751).</title>
        <authorList>
            <person name="Lang E."/>
            <person name="Teshima H."/>
            <person name="Lucas S."/>
            <person name="Lapidus A."/>
            <person name="Hammon N."/>
            <person name="Deshpande S."/>
            <person name="Nolan M."/>
            <person name="Cheng J.F."/>
            <person name="Pitluck S."/>
            <person name="Liolios K."/>
            <person name="Pagani I."/>
            <person name="Mikhailova N."/>
            <person name="Ivanova N."/>
            <person name="Mavromatis K."/>
            <person name="Pati A."/>
            <person name="Tapia R."/>
            <person name="Han C."/>
            <person name="Goodwin L."/>
            <person name="Chen A."/>
            <person name="Palaniappan K."/>
            <person name="Land M."/>
            <person name="Hauser L."/>
            <person name="Chang Y.J."/>
            <person name="Jeffries C.D."/>
            <person name="Brambilla E.M."/>
            <person name="Kopitz M."/>
            <person name="Rohde M."/>
            <person name="Goker M."/>
            <person name="Tindall B.J."/>
            <person name="Detter J.C."/>
            <person name="Woyke T."/>
            <person name="Bristow J."/>
            <person name="Eisen J.A."/>
            <person name="Markowitz V."/>
            <person name="Hugenholtz P."/>
            <person name="Klenk H.P."/>
            <person name="Kyrpides N.C."/>
        </authorList>
    </citation>
    <scope>NUCLEOTIDE SEQUENCE [LARGE SCALE GENOMIC DNA]</scope>
    <source>
        <strain evidence="6">ATCC 43766 / DSM 16922 / JCM 21250 / NBRC 16016 / NCTC 11634 / CL345/78</strain>
    </source>
</reference>
<evidence type="ECO:0000256" key="1">
    <source>
        <dbReference type="ARBA" id="ARBA00023015"/>
    </source>
</evidence>
<feature type="domain" description="HTH araC/xylS-type" evidence="4">
    <location>
        <begin position="194"/>
        <end position="292"/>
    </location>
</feature>
<dbReference type="SUPFAM" id="SSF46689">
    <property type="entry name" value="Homeodomain-like"/>
    <property type="match status" value="2"/>
</dbReference>
<dbReference type="OrthoDB" id="799767at2"/>
<organism evidence="5 6">
    <name type="scientific">Weeksella virosa (strain ATCC 43766 / DSM 16922 / JCM 21250 / CCUG 30538 / CDC 9751 / IAM 14551 / NBRC 16016 / NCTC 11634 / CL345/78)</name>
    <dbReference type="NCBI Taxonomy" id="865938"/>
    <lineage>
        <taxon>Bacteria</taxon>
        <taxon>Pseudomonadati</taxon>
        <taxon>Bacteroidota</taxon>
        <taxon>Flavobacteriia</taxon>
        <taxon>Flavobacteriales</taxon>
        <taxon>Weeksellaceae</taxon>
        <taxon>Weeksella</taxon>
    </lineage>
</organism>
<dbReference type="KEGG" id="wvi:Weevi_0428"/>
<dbReference type="PRINTS" id="PR00032">
    <property type="entry name" value="HTHARAC"/>
</dbReference>
<evidence type="ECO:0000256" key="3">
    <source>
        <dbReference type="ARBA" id="ARBA00023163"/>
    </source>
</evidence>
<dbReference type="InterPro" id="IPR009057">
    <property type="entry name" value="Homeodomain-like_sf"/>
</dbReference>
<dbReference type="SMART" id="SM00342">
    <property type="entry name" value="HTH_ARAC"/>
    <property type="match status" value="1"/>
</dbReference>
<dbReference type="PROSITE" id="PS01124">
    <property type="entry name" value="HTH_ARAC_FAMILY_2"/>
    <property type="match status" value="1"/>
</dbReference>
<evidence type="ECO:0000313" key="5">
    <source>
        <dbReference type="EMBL" id="ADX67147.1"/>
    </source>
</evidence>
<gene>
    <name evidence="5" type="ordered locus">Weevi_0428</name>
</gene>
<dbReference type="InterPro" id="IPR018062">
    <property type="entry name" value="HTH_AraC-typ_CS"/>
</dbReference>
<protein>
    <submittedName>
        <fullName evidence="5">Transcriptional regulator, AraC family</fullName>
    </submittedName>
</protein>
<evidence type="ECO:0000259" key="4">
    <source>
        <dbReference type="PROSITE" id="PS01124"/>
    </source>
</evidence>
<accession>F0NYU5</accession>
<dbReference type="Pfam" id="PF12833">
    <property type="entry name" value="HTH_18"/>
    <property type="match status" value="1"/>
</dbReference>
<dbReference type="STRING" id="865938.Weevi_0428"/>
<dbReference type="PANTHER" id="PTHR47893:SF1">
    <property type="entry name" value="REGULATORY PROTEIN PCHR"/>
    <property type="match status" value="1"/>
</dbReference>
<dbReference type="HOGENOM" id="CLU_052345_4_0_10"/>
<dbReference type="InterPro" id="IPR053142">
    <property type="entry name" value="PchR_regulatory_protein"/>
</dbReference>
<keyword evidence="3" id="KW-0804">Transcription</keyword>
<evidence type="ECO:0000256" key="2">
    <source>
        <dbReference type="ARBA" id="ARBA00023125"/>
    </source>
</evidence>
<proteinExistence type="predicted"/>
<sequence length="294" mass="34586">MQQSLKNTHKSKIKEHNLGREIYVAHIDNFTDSTDTILKGIDKRFIQFYFCSKGNLTFNFNNGLYKFNLKDGNSFLFYNPMLEMPLDLNVSAQSKVFIVALSIKTMHAIFSEYSIDNNFLEETQFDDYYQQKKFPHSMRSIFHQIETINLDTPFEKMFLMAKVYEIFTLYFADIEGKREYCPYLDNEMQAKKLKMAKEILMSNLQNPPHIKDLADEVQLSEYYLKEGFKKIYGNTVYGFVLDKKLEMAREKLITSNQKVKDIAFEIGYENPSHFIAAFKKKYGITPKQFTKELG</sequence>
<dbReference type="AlphaFoldDB" id="F0NYU5"/>
<reference evidence="6" key="2">
    <citation type="journal article" date="2011" name="Stand. Genomic Sci.">
        <title>Complete genome sequence of Weeksella virosa type strain (9751T).</title>
        <authorList>
            <person name="Lang E."/>
            <person name="Teshima H."/>
            <person name="Lucas S."/>
            <person name="Lapidus A."/>
            <person name="Hammon N."/>
            <person name="Deshpande S."/>
            <person name="Nolan M."/>
            <person name="Cheng J."/>
            <person name="Pitluck S."/>
            <person name="Liolios K."/>
            <person name="Pagani I."/>
            <person name="Mikhailova N."/>
            <person name="Ivanova N."/>
            <person name="Mavromatis K."/>
            <person name="Pati A."/>
            <person name="Tapia R."/>
            <person name="Han C."/>
            <person name="Goodwin L."/>
            <person name="Chen A."/>
            <person name="Palaniappan K."/>
            <person name="Land M."/>
            <person name="Hauser L."/>
            <person name="Chang Y."/>
            <person name="Jeffries C."/>
            <person name="Brambilla E."/>
            <person name="Kopitz M."/>
            <person name="Rohde M."/>
            <person name="Goker M."/>
            <person name="Tindall B."/>
            <person name="Detter J."/>
            <person name="Woyke T."/>
            <person name="Bristow J."/>
            <person name="Eisen J."/>
            <person name="Markowitz V."/>
            <person name="Hugenholtz P."/>
            <person name="Klenk H."/>
            <person name="Kyrpides N."/>
        </authorList>
    </citation>
    <scope>NUCLEOTIDE SEQUENCE [LARGE SCALE GENOMIC DNA]</scope>
    <source>
        <strain evidence="6">ATCC 43766 / DSM 16922 / JCM 21250 / NBRC 16016 / NCTC 11634 / CL345/78</strain>
    </source>
</reference>
<dbReference type="PROSITE" id="PS00041">
    <property type="entry name" value="HTH_ARAC_FAMILY_1"/>
    <property type="match status" value="1"/>
</dbReference>
<dbReference type="GO" id="GO:0003700">
    <property type="term" value="F:DNA-binding transcription factor activity"/>
    <property type="evidence" value="ECO:0007669"/>
    <property type="project" value="InterPro"/>
</dbReference>
<dbReference type="InterPro" id="IPR020449">
    <property type="entry name" value="Tscrpt_reg_AraC-type_HTH"/>
</dbReference>
<dbReference type="InterPro" id="IPR018060">
    <property type="entry name" value="HTH_AraC"/>
</dbReference>
<dbReference type="Gene3D" id="1.10.10.60">
    <property type="entry name" value="Homeodomain-like"/>
    <property type="match status" value="1"/>
</dbReference>
<dbReference type="EMBL" id="CP002455">
    <property type="protein sequence ID" value="ADX67147.1"/>
    <property type="molecule type" value="Genomic_DNA"/>
</dbReference>
<dbReference type="Proteomes" id="UP000008641">
    <property type="component" value="Chromosome"/>
</dbReference>
<keyword evidence="6" id="KW-1185">Reference proteome</keyword>
<dbReference type="eggNOG" id="COG2207">
    <property type="taxonomic scope" value="Bacteria"/>
</dbReference>
<dbReference type="RefSeq" id="WP_013597539.1">
    <property type="nucleotide sequence ID" value="NC_015144.1"/>
</dbReference>
<keyword evidence="1" id="KW-0805">Transcription regulation</keyword>
<evidence type="ECO:0000313" key="6">
    <source>
        <dbReference type="Proteomes" id="UP000008641"/>
    </source>
</evidence>
<dbReference type="GO" id="GO:0043565">
    <property type="term" value="F:sequence-specific DNA binding"/>
    <property type="evidence" value="ECO:0007669"/>
    <property type="project" value="InterPro"/>
</dbReference>
<dbReference type="PANTHER" id="PTHR47893">
    <property type="entry name" value="REGULATORY PROTEIN PCHR"/>
    <property type="match status" value="1"/>
</dbReference>